<evidence type="ECO:0000313" key="14">
    <source>
        <dbReference type="EMBL" id="MBM6400011.1"/>
    </source>
</evidence>
<dbReference type="EMBL" id="JAFDVD010000007">
    <property type="protein sequence ID" value="MBM6400011.1"/>
    <property type="molecule type" value="Genomic_DNA"/>
</dbReference>
<keyword evidence="2" id="KW-1003">Cell membrane</keyword>
<dbReference type="RefSeq" id="WP_204130491.1">
    <property type="nucleotide sequence ID" value="NZ_JAFDVD010000007.1"/>
</dbReference>
<feature type="signal peptide" evidence="11">
    <location>
        <begin position="1"/>
        <end position="32"/>
    </location>
</feature>
<dbReference type="Pfam" id="PF05425">
    <property type="entry name" value="CopD"/>
    <property type="match status" value="1"/>
</dbReference>
<feature type="domain" description="Copper resistance protein D" evidence="13">
    <location>
        <begin position="333"/>
        <end position="443"/>
    </location>
</feature>
<keyword evidence="6 10" id="KW-1133">Transmembrane helix</keyword>
<evidence type="ECO:0000313" key="15">
    <source>
        <dbReference type="Proteomes" id="UP001430172"/>
    </source>
</evidence>
<feature type="transmembrane region" description="Helical" evidence="10">
    <location>
        <begin position="152"/>
        <end position="176"/>
    </location>
</feature>
<dbReference type="InterPro" id="IPR032694">
    <property type="entry name" value="CopC/D"/>
</dbReference>
<gene>
    <name evidence="14" type="ORF">JQN70_06420</name>
</gene>
<dbReference type="InterPro" id="IPR014756">
    <property type="entry name" value="Ig_E-set"/>
</dbReference>
<comment type="subcellular location">
    <subcellularLocation>
        <location evidence="1">Cell membrane</location>
        <topology evidence="1">Multi-pass membrane protein</topology>
    </subcellularLocation>
</comment>
<evidence type="ECO:0000256" key="5">
    <source>
        <dbReference type="ARBA" id="ARBA00022729"/>
    </source>
</evidence>
<keyword evidence="15" id="KW-1185">Reference proteome</keyword>
<dbReference type="InterPro" id="IPR008457">
    <property type="entry name" value="Cu-R_CopD_dom"/>
</dbReference>
<reference evidence="14" key="1">
    <citation type="submission" date="2021-02" db="EMBL/GenBank/DDBJ databases">
        <title>Phycicoccus sp. MQZ13P-5T, whole genome shotgun sequence.</title>
        <authorList>
            <person name="Tuo L."/>
        </authorList>
    </citation>
    <scope>NUCLEOTIDE SEQUENCE</scope>
    <source>
        <strain evidence="14">MQZ13P-5</strain>
    </source>
</reference>
<dbReference type="InterPro" id="IPR014755">
    <property type="entry name" value="Cu-Rt/internalin_Ig-like"/>
</dbReference>
<feature type="transmembrane region" description="Helical" evidence="10">
    <location>
        <begin position="337"/>
        <end position="355"/>
    </location>
</feature>
<keyword evidence="4" id="KW-0479">Metal-binding</keyword>
<evidence type="ECO:0000259" key="12">
    <source>
        <dbReference type="Pfam" id="PF04234"/>
    </source>
</evidence>
<dbReference type="Pfam" id="PF04234">
    <property type="entry name" value="CopC"/>
    <property type="match status" value="1"/>
</dbReference>
<dbReference type="PANTHER" id="PTHR34820">
    <property type="entry name" value="INNER MEMBRANE PROTEIN YEBZ"/>
    <property type="match status" value="1"/>
</dbReference>
<protein>
    <submittedName>
        <fullName evidence="14">Copper resistance protein CopC</fullName>
    </submittedName>
</protein>
<proteinExistence type="predicted"/>
<evidence type="ECO:0000256" key="2">
    <source>
        <dbReference type="ARBA" id="ARBA00022475"/>
    </source>
</evidence>
<evidence type="ECO:0000256" key="3">
    <source>
        <dbReference type="ARBA" id="ARBA00022692"/>
    </source>
</evidence>
<evidence type="ECO:0000259" key="13">
    <source>
        <dbReference type="Pfam" id="PF05425"/>
    </source>
</evidence>
<keyword evidence="3 10" id="KW-0812">Transmembrane</keyword>
<evidence type="ECO:0000256" key="7">
    <source>
        <dbReference type="ARBA" id="ARBA00023008"/>
    </source>
</evidence>
<evidence type="ECO:0000256" key="6">
    <source>
        <dbReference type="ARBA" id="ARBA00022989"/>
    </source>
</evidence>
<evidence type="ECO:0000256" key="10">
    <source>
        <dbReference type="SAM" id="Phobius"/>
    </source>
</evidence>
<evidence type="ECO:0000256" key="1">
    <source>
        <dbReference type="ARBA" id="ARBA00004651"/>
    </source>
</evidence>
<feature type="domain" description="CopC" evidence="12">
    <location>
        <begin position="31"/>
        <end position="123"/>
    </location>
</feature>
<dbReference type="InterPro" id="IPR007348">
    <property type="entry name" value="CopC_dom"/>
</dbReference>
<dbReference type="PANTHER" id="PTHR34820:SF4">
    <property type="entry name" value="INNER MEMBRANE PROTEIN YEBZ"/>
    <property type="match status" value="1"/>
</dbReference>
<feature type="chain" id="PRO_5046384964" evidence="11">
    <location>
        <begin position="33"/>
        <end position="622"/>
    </location>
</feature>
<keyword evidence="7" id="KW-0186">Copper</keyword>
<feature type="transmembrane region" description="Helical" evidence="10">
    <location>
        <begin position="188"/>
        <end position="211"/>
    </location>
</feature>
<keyword evidence="8 10" id="KW-0472">Membrane</keyword>
<evidence type="ECO:0000256" key="8">
    <source>
        <dbReference type="ARBA" id="ARBA00023136"/>
    </source>
</evidence>
<evidence type="ECO:0000256" key="11">
    <source>
        <dbReference type="SAM" id="SignalP"/>
    </source>
</evidence>
<feature type="transmembrane region" description="Helical" evidence="10">
    <location>
        <begin position="426"/>
        <end position="446"/>
    </location>
</feature>
<keyword evidence="5 11" id="KW-0732">Signal</keyword>
<accession>A0ABS2CJE5</accession>
<feature type="transmembrane region" description="Helical" evidence="10">
    <location>
        <begin position="263"/>
        <end position="280"/>
    </location>
</feature>
<dbReference type="Proteomes" id="UP001430172">
    <property type="component" value="Unassembled WGS sequence"/>
</dbReference>
<evidence type="ECO:0000256" key="9">
    <source>
        <dbReference type="SAM" id="MobiDB-lite"/>
    </source>
</evidence>
<sequence>MTVGSPVARVVRALLVAALLVLVGASAASAHATLLRSDPPNGGMVATGRTTLTLWYGEAITPAVSSFDLRGGSAATPVPVQVRVDGDGRVVHLTVPPLERGTYTLTWATVATDGHPTRGEVLFGSGFRPDGLPSDGAALPAPWPVLLRTADLGGTLLALGALLALWRVVPALGALAPVTRRRTTTAGLVGLALALASSLATPVVMTASQLGPDAGAGAWRAALGDIVLASTWGRLWLVRVAVLVVAVTALWLSRSRVGRRRAVAGAALVVGVALDAWAGHASALPSGRGPAWAAATAHVLAAGAWAGGLLVLALVLRPLAALDRGDRGAPAMAAWRAYSPLAALSSLVLVASGTYEAGVHVEAANGLLRGVYGPAVLAKVVVVGVALCLAAYNTVLVNERVAERVGRVALLGRGWRPARHALRTTALVEALVLALAVVLAAVMTSVPTAREVSAAASASAPQSDRADGLFVTVESVPTGRDLRVLVRAQAVVRPLGTPVTGVEIGLTEGTVTAPASRPEDRLVLTAVEPGRWEGQLRAPATTDWTTEVFLRRAGARTTVVLTPWSSAPPASTFGTAATGVALALLLVAGTAVVVARRRRRPGAPTELPLPTPGERVLEEVGR</sequence>
<feature type="transmembrane region" description="Helical" evidence="10">
    <location>
        <begin position="292"/>
        <end position="316"/>
    </location>
</feature>
<feature type="transmembrane region" description="Helical" evidence="10">
    <location>
        <begin position="231"/>
        <end position="251"/>
    </location>
</feature>
<dbReference type="SUPFAM" id="SSF81296">
    <property type="entry name" value="E set domains"/>
    <property type="match status" value="1"/>
</dbReference>
<feature type="transmembrane region" description="Helical" evidence="10">
    <location>
        <begin position="375"/>
        <end position="397"/>
    </location>
</feature>
<dbReference type="Gene3D" id="2.60.40.1220">
    <property type="match status" value="1"/>
</dbReference>
<feature type="transmembrane region" description="Helical" evidence="10">
    <location>
        <begin position="573"/>
        <end position="595"/>
    </location>
</feature>
<evidence type="ECO:0000256" key="4">
    <source>
        <dbReference type="ARBA" id="ARBA00022723"/>
    </source>
</evidence>
<feature type="region of interest" description="Disordered" evidence="9">
    <location>
        <begin position="602"/>
        <end position="622"/>
    </location>
</feature>
<name>A0ABS2CJE5_9MICO</name>
<comment type="caution">
    <text evidence="14">The sequence shown here is derived from an EMBL/GenBank/DDBJ whole genome shotgun (WGS) entry which is preliminary data.</text>
</comment>
<organism evidence="14 15">
    <name type="scientific">Phycicoccus sonneratiae</name>
    <dbReference type="NCBI Taxonomy" id="2807628"/>
    <lineage>
        <taxon>Bacteria</taxon>
        <taxon>Bacillati</taxon>
        <taxon>Actinomycetota</taxon>
        <taxon>Actinomycetes</taxon>
        <taxon>Micrococcales</taxon>
        <taxon>Intrasporangiaceae</taxon>
        <taxon>Phycicoccus</taxon>
    </lineage>
</organism>